<sequence>MGRDASREDPQCVCCGKLFQYLANETCGKCSKKTAHPDQANQINSQPQCLGCGGSFEQLDTTHCSRCTKRSQLASSADVDNTSPQCLSCGIVYKFLEPNSLCGRCTTLTGGKAGKMLAPDAIPRAITSKDIASRGMTLAASATAERVNPKRNRTVNDAATAAVKTKVSQMKDQRTMPSHKFDVQLFYYSSRQKVAKVVEGAMRIVCETQKTVGSVMREIVLVAKKLYAPIPQETRKLLPFQADVFESGLSDRLAFYIATGRGVGHVISIEEVEHLTVRSWLEKLENFGMMTDKSRKEKVLPVNISVLWKATFDSDDAFEDDDLKSAAYSVRRYDSKLKSPIRNKPHAAGVKRKRPADSASTVADHGRPSTRIQPSAGPSRYVSSYQIPSSAAVTYTAYRITTTTCIVDVGGAISNAVSTSEDTIYVARDWKRDLNHAAAQELDAYGTFIGRGRSKFAFMGHYQGRKYAILQIGPYGFITKPELLTWSNEEENGRDLLNELQLLVLGQYFADSFARRAECSGVSDTLPKIRFNSVGAFVGTLKHSDDDGAELNLTCRDVLPGTPPLFWKTFLAVPYIDSSDGYVASFVHKERSEIILIDPQAHTDNWPGKNAFWDHGKPEIERFEKNHKCNAICKKLELRAPTARTTGQLTVTQLCDRKNGSQ</sequence>
<dbReference type="SUPFAM" id="SSF56112">
    <property type="entry name" value="Protein kinase-like (PK-like)"/>
    <property type="match status" value="1"/>
</dbReference>
<comment type="caution">
    <text evidence="2">The sequence shown here is derived from an EMBL/GenBank/DDBJ whole genome shotgun (WGS) entry which is preliminary data.</text>
</comment>
<feature type="region of interest" description="Disordered" evidence="1">
    <location>
        <begin position="340"/>
        <end position="381"/>
    </location>
</feature>
<name>A0A4R0RS97_9APHY</name>
<evidence type="ECO:0000313" key="2">
    <source>
        <dbReference type="EMBL" id="TCD70082.1"/>
    </source>
</evidence>
<dbReference type="OrthoDB" id="2757763at2759"/>
<dbReference type="AlphaFoldDB" id="A0A4R0RS97"/>
<evidence type="ECO:0000256" key="1">
    <source>
        <dbReference type="SAM" id="MobiDB-lite"/>
    </source>
</evidence>
<reference evidence="2 3" key="1">
    <citation type="submission" date="2018-11" db="EMBL/GenBank/DDBJ databases">
        <title>Genome assembly of Steccherinum ochraceum LE-BIN_3174, the white-rot fungus of the Steccherinaceae family (The Residual Polyporoid clade, Polyporales, Basidiomycota).</title>
        <authorList>
            <person name="Fedorova T.V."/>
            <person name="Glazunova O.A."/>
            <person name="Landesman E.O."/>
            <person name="Moiseenko K.V."/>
            <person name="Psurtseva N.V."/>
            <person name="Savinova O.S."/>
            <person name="Shakhova N.V."/>
            <person name="Tyazhelova T.V."/>
            <person name="Vasina D.V."/>
        </authorList>
    </citation>
    <scope>NUCLEOTIDE SEQUENCE [LARGE SCALE GENOMIC DNA]</scope>
    <source>
        <strain evidence="2 3">LE-BIN_3174</strain>
    </source>
</reference>
<organism evidence="2 3">
    <name type="scientific">Steccherinum ochraceum</name>
    <dbReference type="NCBI Taxonomy" id="92696"/>
    <lineage>
        <taxon>Eukaryota</taxon>
        <taxon>Fungi</taxon>
        <taxon>Dikarya</taxon>
        <taxon>Basidiomycota</taxon>
        <taxon>Agaricomycotina</taxon>
        <taxon>Agaricomycetes</taxon>
        <taxon>Polyporales</taxon>
        <taxon>Steccherinaceae</taxon>
        <taxon>Steccherinum</taxon>
    </lineage>
</organism>
<dbReference type="Proteomes" id="UP000292702">
    <property type="component" value="Unassembled WGS sequence"/>
</dbReference>
<evidence type="ECO:0000313" key="3">
    <source>
        <dbReference type="Proteomes" id="UP000292702"/>
    </source>
</evidence>
<dbReference type="InterPro" id="IPR011009">
    <property type="entry name" value="Kinase-like_dom_sf"/>
</dbReference>
<dbReference type="EMBL" id="RWJN01000028">
    <property type="protein sequence ID" value="TCD70082.1"/>
    <property type="molecule type" value="Genomic_DNA"/>
</dbReference>
<feature type="compositionally biased region" description="Basic residues" evidence="1">
    <location>
        <begin position="340"/>
        <end position="354"/>
    </location>
</feature>
<protein>
    <recommendedName>
        <fullName evidence="4">Alpha-type protein kinase domain-containing protein</fullName>
    </recommendedName>
</protein>
<keyword evidence="3" id="KW-1185">Reference proteome</keyword>
<dbReference type="Gene3D" id="3.20.200.10">
    <property type="entry name" value="MHCK/EF2 kinase"/>
    <property type="match status" value="1"/>
</dbReference>
<proteinExistence type="predicted"/>
<dbReference type="STRING" id="92696.A0A4R0RS97"/>
<evidence type="ECO:0008006" key="4">
    <source>
        <dbReference type="Google" id="ProtNLM"/>
    </source>
</evidence>
<accession>A0A4R0RS97</accession>
<gene>
    <name evidence="2" type="ORF">EIP91_005064</name>
</gene>